<evidence type="ECO:0000256" key="7">
    <source>
        <dbReference type="SAM" id="MobiDB-lite"/>
    </source>
</evidence>
<evidence type="ECO:0000256" key="6">
    <source>
        <dbReference type="ARBA" id="ARBA00023229"/>
    </source>
</evidence>
<keyword evidence="3" id="KW-0808">Transferase</keyword>
<evidence type="ECO:0000256" key="1">
    <source>
        <dbReference type="ARBA" id="ARBA00001946"/>
    </source>
</evidence>
<comment type="cofactor">
    <cofactor evidence="1">
        <name>Mg(2+)</name>
        <dbReference type="ChEBI" id="CHEBI:18420"/>
    </cofactor>
</comment>
<dbReference type="InterPro" id="IPR000092">
    <property type="entry name" value="Polyprenyl_synt"/>
</dbReference>
<dbReference type="EMBL" id="MNPL01005486">
    <property type="protein sequence ID" value="OQR75991.1"/>
    <property type="molecule type" value="Genomic_DNA"/>
</dbReference>
<dbReference type="PANTHER" id="PTHR12001">
    <property type="entry name" value="GERANYLGERANYL PYROPHOSPHATE SYNTHASE"/>
    <property type="match status" value="1"/>
</dbReference>
<dbReference type="InterPro" id="IPR008949">
    <property type="entry name" value="Isoprenoid_synthase_dom_sf"/>
</dbReference>
<protein>
    <submittedName>
        <fullName evidence="8">Decaprenyl-diphosphate synthase subunit 1-like</fullName>
    </submittedName>
</protein>
<evidence type="ECO:0000313" key="8">
    <source>
        <dbReference type="EMBL" id="OQR75991.1"/>
    </source>
</evidence>
<dbReference type="GO" id="GO:0005739">
    <property type="term" value="C:mitochondrion"/>
    <property type="evidence" value="ECO:0007669"/>
    <property type="project" value="TreeGrafter"/>
</dbReference>
<dbReference type="InterPro" id="IPR033749">
    <property type="entry name" value="Polyprenyl_synt_CS"/>
</dbReference>
<dbReference type="GO" id="GO:0008299">
    <property type="term" value="P:isoprenoid biosynthetic process"/>
    <property type="evidence" value="ECO:0007669"/>
    <property type="project" value="UniProtKB-KW"/>
</dbReference>
<gene>
    <name evidence="8" type="ORF">BIW11_03168</name>
</gene>
<evidence type="ECO:0000256" key="2">
    <source>
        <dbReference type="ARBA" id="ARBA00006706"/>
    </source>
</evidence>
<comment type="caution">
    <text evidence="8">The sequence shown here is derived from an EMBL/GenBank/DDBJ whole genome shotgun (WGS) entry which is preliminary data.</text>
</comment>
<accession>A0A1V9XRA8</accession>
<dbReference type="GO" id="GO:0042811">
    <property type="term" value="P:pheromone biosynthetic process"/>
    <property type="evidence" value="ECO:0007669"/>
    <property type="project" value="UniProtKB-ARBA"/>
</dbReference>
<reference evidence="8 9" key="1">
    <citation type="journal article" date="2017" name="Gigascience">
        <title>Draft genome of the honey bee ectoparasitic mite, Tropilaelaps mercedesae, is shaped by the parasitic life history.</title>
        <authorList>
            <person name="Dong X."/>
            <person name="Armstrong S.D."/>
            <person name="Xia D."/>
            <person name="Makepeace B.L."/>
            <person name="Darby A.C."/>
            <person name="Kadowaki T."/>
        </authorList>
    </citation>
    <scope>NUCLEOTIDE SEQUENCE [LARGE SCALE GENOMIC DNA]</scope>
    <source>
        <strain evidence="8">Wuxi-XJTLU</strain>
    </source>
</reference>
<dbReference type="GO" id="GO:0046872">
    <property type="term" value="F:metal ion binding"/>
    <property type="evidence" value="ECO:0007669"/>
    <property type="project" value="UniProtKB-KW"/>
</dbReference>
<dbReference type="GO" id="GO:0004659">
    <property type="term" value="F:prenyltransferase activity"/>
    <property type="evidence" value="ECO:0007669"/>
    <property type="project" value="InterPro"/>
</dbReference>
<evidence type="ECO:0000256" key="3">
    <source>
        <dbReference type="ARBA" id="ARBA00022679"/>
    </source>
</evidence>
<dbReference type="Proteomes" id="UP000192247">
    <property type="component" value="Unassembled WGS sequence"/>
</dbReference>
<keyword evidence="5" id="KW-0460">Magnesium</keyword>
<dbReference type="InParanoid" id="A0A1V9XRA8"/>
<comment type="similarity">
    <text evidence="2">Belongs to the FPP/GGPP synthase family.</text>
</comment>
<evidence type="ECO:0000256" key="5">
    <source>
        <dbReference type="ARBA" id="ARBA00022842"/>
    </source>
</evidence>
<dbReference type="Pfam" id="PF00348">
    <property type="entry name" value="polyprenyl_synt"/>
    <property type="match status" value="1"/>
</dbReference>
<dbReference type="Gene3D" id="1.10.600.10">
    <property type="entry name" value="Farnesyl Diphosphate Synthase"/>
    <property type="match status" value="1"/>
</dbReference>
<dbReference type="PROSITE" id="PS00723">
    <property type="entry name" value="POLYPRENYL_SYNTHASE_1"/>
    <property type="match status" value="1"/>
</dbReference>
<dbReference type="STRING" id="418985.A0A1V9XRA8"/>
<evidence type="ECO:0000256" key="4">
    <source>
        <dbReference type="ARBA" id="ARBA00022723"/>
    </source>
</evidence>
<keyword evidence="6" id="KW-0414">Isoprene biosynthesis</keyword>
<dbReference type="GO" id="GO:1990234">
    <property type="term" value="C:transferase complex"/>
    <property type="evidence" value="ECO:0007669"/>
    <property type="project" value="TreeGrafter"/>
</dbReference>
<dbReference type="AlphaFoldDB" id="A0A1V9XRA8"/>
<name>A0A1V9XRA8_9ACAR</name>
<keyword evidence="4" id="KW-0479">Metal-binding</keyword>
<sequence length="144" mass="16072">MQPACAWKSEPELQPGQRTIMLIAEMIHTASLLHDDVIDGSNTRRGKPSIAPIWGQVHSFSRRKQSSFNSQKMNGDDGRGTQRYRCSPPPPPMNDSWSVDAIITSEFFRLFVNFTFPFSNQSSALLSTSSISSLSHGPPRCFRA</sequence>
<keyword evidence="9" id="KW-1185">Reference proteome</keyword>
<dbReference type="SUPFAM" id="SSF48576">
    <property type="entry name" value="Terpenoid synthases"/>
    <property type="match status" value="1"/>
</dbReference>
<feature type="region of interest" description="Disordered" evidence="7">
    <location>
        <begin position="61"/>
        <end position="92"/>
    </location>
</feature>
<dbReference type="GO" id="GO:0006744">
    <property type="term" value="P:ubiquinone biosynthetic process"/>
    <property type="evidence" value="ECO:0007669"/>
    <property type="project" value="TreeGrafter"/>
</dbReference>
<evidence type="ECO:0000313" key="9">
    <source>
        <dbReference type="Proteomes" id="UP000192247"/>
    </source>
</evidence>
<dbReference type="OrthoDB" id="9927103at2759"/>
<proteinExistence type="inferred from homology"/>
<organism evidence="8 9">
    <name type="scientific">Tropilaelaps mercedesae</name>
    <dbReference type="NCBI Taxonomy" id="418985"/>
    <lineage>
        <taxon>Eukaryota</taxon>
        <taxon>Metazoa</taxon>
        <taxon>Ecdysozoa</taxon>
        <taxon>Arthropoda</taxon>
        <taxon>Chelicerata</taxon>
        <taxon>Arachnida</taxon>
        <taxon>Acari</taxon>
        <taxon>Parasitiformes</taxon>
        <taxon>Mesostigmata</taxon>
        <taxon>Gamasina</taxon>
        <taxon>Dermanyssoidea</taxon>
        <taxon>Laelapidae</taxon>
        <taxon>Tropilaelaps</taxon>
    </lineage>
</organism>
<dbReference type="PANTHER" id="PTHR12001:SF69">
    <property type="entry name" value="ALL TRANS-POLYPRENYL-DIPHOSPHATE SYNTHASE PDSS1"/>
    <property type="match status" value="1"/>
</dbReference>